<dbReference type="OrthoDB" id="165520at2157"/>
<dbReference type="RefSeq" id="WP_012964622.1">
    <property type="nucleotide sequence ID" value="NC_013849.1"/>
</dbReference>
<dbReference type="PaxDb" id="589924-Ferp_0084"/>
<dbReference type="eggNOG" id="arCOG06237">
    <property type="taxonomic scope" value="Archaea"/>
</dbReference>
<keyword evidence="2" id="KW-1185">Reference proteome</keyword>
<dbReference type="HOGENOM" id="CLU_1544159_0_0_2"/>
<gene>
    <name evidence="1" type="ordered locus">Ferp_0084</name>
</gene>
<dbReference type="EMBL" id="CP001899">
    <property type="protein sequence ID" value="ADC64273.1"/>
    <property type="molecule type" value="Genomic_DNA"/>
</dbReference>
<evidence type="ECO:0000313" key="2">
    <source>
        <dbReference type="Proteomes" id="UP000002613"/>
    </source>
</evidence>
<sequence length="166" mass="19656">MKLDKVKTIIIKEKVKNPNVTVKELREILLKEYGIQISLTRVARILQELKKSGAIREVIIPNENNLIFAFIEMSFNNHHFKKWKKAYEYLIGSAHVVMFAVTGGVRRWKVLAAFRSFKEVTMWIHEFLDRHGEFVDELNLMFVYDIYKFRFSPEIFESSPPEFLIS</sequence>
<reference evidence="1 2" key="2">
    <citation type="journal article" date="2011" name="Stand. Genomic Sci.">
        <title>Complete genome sequence of Ferroglobus placidus AEDII12DO.</title>
        <authorList>
            <person name="Anderson I."/>
            <person name="Risso C."/>
            <person name="Holmes D."/>
            <person name="Lucas S."/>
            <person name="Copeland A."/>
            <person name="Lapidus A."/>
            <person name="Cheng J.F."/>
            <person name="Bruce D."/>
            <person name="Goodwin L."/>
            <person name="Pitluck S."/>
            <person name="Saunders E."/>
            <person name="Brettin T."/>
            <person name="Detter J.C."/>
            <person name="Han C."/>
            <person name="Tapia R."/>
            <person name="Larimer F."/>
            <person name="Land M."/>
            <person name="Hauser L."/>
            <person name="Woyke T."/>
            <person name="Lovley D."/>
            <person name="Kyrpides N."/>
            <person name="Ivanova N."/>
        </authorList>
    </citation>
    <scope>NUCLEOTIDE SEQUENCE [LARGE SCALE GENOMIC DNA]</scope>
    <source>
        <strain evidence="2">DSM 10642 / AEDII12DO</strain>
    </source>
</reference>
<proteinExistence type="predicted"/>
<dbReference type="GeneID" id="8777576"/>
<evidence type="ECO:0000313" key="1">
    <source>
        <dbReference type="EMBL" id="ADC64273.1"/>
    </source>
</evidence>
<accession>D3S137</accession>
<organism evidence="1 2">
    <name type="scientific">Ferroglobus placidus (strain DSM 10642 / AEDII12DO)</name>
    <dbReference type="NCBI Taxonomy" id="589924"/>
    <lineage>
        <taxon>Archaea</taxon>
        <taxon>Methanobacteriati</taxon>
        <taxon>Methanobacteriota</taxon>
        <taxon>Archaeoglobi</taxon>
        <taxon>Archaeoglobales</taxon>
        <taxon>Archaeoglobaceae</taxon>
        <taxon>Ferroglobus</taxon>
    </lineage>
</organism>
<protein>
    <submittedName>
        <fullName evidence="1">Putative transcriptional regulator, AsnC family</fullName>
    </submittedName>
</protein>
<dbReference type="KEGG" id="fpl:Ferp_0084"/>
<reference evidence="2" key="1">
    <citation type="submission" date="2010-02" db="EMBL/GenBank/DDBJ databases">
        <title>Complete sequence of Ferroglobus placidus DSM 10642.</title>
        <authorList>
            <consortium name="US DOE Joint Genome Institute"/>
            <person name="Lucas S."/>
            <person name="Copeland A."/>
            <person name="Lapidus A."/>
            <person name="Cheng J.-F."/>
            <person name="Bruce D."/>
            <person name="Goodwin L."/>
            <person name="Pitluck S."/>
            <person name="Saunders E."/>
            <person name="Brettin T."/>
            <person name="Detter J.C."/>
            <person name="Han C."/>
            <person name="Tapia R."/>
            <person name="Larimer F."/>
            <person name="Land M."/>
            <person name="Hauser L."/>
            <person name="Kyrpides N."/>
            <person name="Ivanova N."/>
            <person name="Holmes D."/>
            <person name="Lovley D."/>
            <person name="Kyrpides N."/>
            <person name="Anderson I.J."/>
            <person name="Woyke T."/>
        </authorList>
    </citation>
    <scope>NUCLEOTIDE SEQUENCE [LARGE SCALE GENOMIC DNA]</scope>
    <source>
        <strain evidence="2">DSM 10642 / AEDII12DO</strain>
    </source>
</reference>
<name>D3S137_FERPA</name>
<dbReference type="AlphaFoldDB" id="D3S137"/>
<dbReference type="Proteomes" id="UP000002613">
    <property type="component" value="Chromosome"/>
</dbReference>
<dbReference type="STRING" id="589924.Ferp_0084"/>